<sequence>MPIPDIVVDNPTVDAQWWIKAAQGSIRRYCGWHVTPEIDDTLKVDAYGGSILTLPTKHVNSITSVLVDGRELSDQIDWSVAGTIQLRSGSWPDRPGSVTVKLNHGYPRDEVPEIAELLRTLAKRARSQPGISSQSVNGASVSYLTYGGTTLGVQLLQIEKDMLEPYRLNWGPR</sequence>
<dbReference type="RefSeq" id="WP_023658609.1">
    <property type="nucleotide sequence ID" value="NZ_CAXSJW010000011.1"/>
</dbReference>
<proteinExistence type="predicted"/>
<dbReference type="AlphaFoldDB" id="A0A3D8U1Y8"/>
<name>A0A3D8U1Y8_BIFLN</name>
<gene>
    <name evidence="1" type="ORF">CE169_01685</name>
</gene>
<comment type="caution">
    <text evidence="1">The sequence shown here is derived from an EMBL/GenBank/DDBJ whole genome shotgun (WGS) entry which is preliminary data.</text>
</comment>
<evidence type="ECO:0000313" key="1">
    <source>
        <dbReference type="EMBL" id="RDX10673.1"/>
    </source>
</evidence>
<reference evidence="1 2" key="1">
    <citation type="journal article" date="2017" name="Anaerobe">
        <title>Quantification, isolation and characterization of Bifidobacterium from the vaginal microbiomes of reproductive aged women.</title>
        <authorList>
            <person name="Freitas A.C."/>
            <person name="Hill J.E."/>
        </authorList>
    </citation>
    <scope>NUCLEOTIDE SEQUENCE [LARGE SCALE GENOMIC DNA]</scope>
    <source>
        <strain evidence="1 2">N6D05</strain>
    </source>
</reference>
<accession>A0A3D8U1Y8</accession>
<evidence type="ECO:0000313" key="2">
    <source>
        <dbReference type="Proteomes" id="UP000257074"/>
    </source>
</evidence>
<organism evidence="1 2">
    <name type="scientific">Bifidobacterium longum</name>
    <dbReference type="NCBI Taxonomy" id="216816"/>
    <lineage>
        <taxon>Bacteria</taxon>
        <taxon>Bacillati</taxon>
        <taxon>Actinomycetota</taxon>
        <taxon>Actinomycetes</taxon>
        <taxon>Bifidobacteriales</taxon>
        <taxon>Bifidobacteriaceae</taxon>
        <taxon>Bifidobacterium</taxon>
    </lineage>
</organism>
<dbReference type="EMBL" id="NJNR01000005">
    <property type="protein sequence ID" value="RDX10673.1"/>
    <property type="molecule type" value="Genomic_DNA"/>
</dbReference>
<protein>
    <recommendedName>
        <fullName evidence="3">Gp8</fullName>
    </recommendedName>
</protein>
<dbReference type="Proteomes" id="UP000257074">
    <property type="component" value="Unassembled WGS sequence"/>
</dbReference>
<evidence type="ECO:0008006" key="3">
    <source>
        <dbReference type="Google" id="ProtNLM"/>
    </source>
</evidence>